<organism evidence="3 4">
    <name type="scientific">Zooshikella harenae</name>
    <dbReference type="NCBI Taxonomy" id="2827238"/>
    <lineage>
        <taxon>Bacteria</taxon>
        <taxon>Pseudomonadati</taxon>
        <taxon>Pseudomonadota</taxon>
        <taxon>Gammaproteobacteria</taxon>
        <taxon>Oceanospirillales</taxon>
        <taxon>Zooshikellaceae</taxon>
        <taxon>Zooshikella</taxon>
    </lineage>
</organism>
<reference evidence="3 4" key="1">
    <citation type="submission" date="2021-04" db="EMBL/GenBank/DDBJ databases">
        <authorList>
            <person name="Pira H."/>
            <person name="Risdian C."/>
            <person name="Wink J."/>
        </authorList>
    </citation>
    <scope>NUCLEOTIDE SEQUENCE [LARGE SCALE GENOMIC DNA]</scope>
    <source>
        <strain evidence="3 4">WH53</strain>
    </source>
</reference>
<evidence type="ECO:0000259" key="2">
    <source>
        <dbReference type="Pfam" id="PF00497"/>
    </source>
</evidence>
<name>A0ABS5ZB67_9GAMM</name>
<evidence type="ECO:0000256" key="1">
    <source>
        <dbReference type="SAM" id="SignalP"/>
    </source>
</evidence>
<proteinExistence type="predicted"/>
<dbReference type="EMBL" id="JAGSOY010000017">
    <property type="protein sequence ID" value="MBU2711239.1"/>
    <property type="molecule type" value="Genomic_DNA"/>
</dbReference>
<comment type="caution">
    <text evidence="3">The sequence shown here is derived from an EMBL/GenBank/DDBJ whole genome shotgun (WGS) entry which is preliminary data.</text>
</comment>
<dbReference type="InterPro" id="IPR001638">
    <property type="entry name" value="Solute-binding_3/MltF_N"/>
</dbReference>
<evidence type="ECO:0000313" key="4">
    <source>
        <dbReference type="Proteomes" id="UP000690515"/>
    </source>
</evidence>
<dbReference type="RefSeq" id="WP_215819403.1">
    <property type="nucleotide sequence ID" value="NZ_JAGSOY010000017.1"/>
</dbReference>
<gene>
    <name evidence="3" type="ORF">KCG35_09210</name>
</gene>
<protein>
    <submittedName>
        <fullName evidence="3">Transporter substrate-binding domain-containing protein</fullName>
    </submittedName>
</protein>
<keyword evidence="1" id="KW-0732">Signal</keyword>
<dbReference type="Proteomes" id="UP000690515">
    <property type="component" value="Unassembled WGS sequence"/>
</dbReference>
<evidence type="ECO:0000313" key="3">
    <source>
        <dbReference type="EMBL" id="MBU2711239.1"/>
    </source>
</evidence>
<feature type="chain" id="PRO_5046898268" evidence="1">
    <location>
        <begin position="23"/>
        <end position="119"/>
    </location>
</feature>
<dbReference type="SUPFAM" id="SSF53850">
    <property type="entry name" value="Periplasmic binding protein-like II"/>
    <property type="match status" value="1"/>
</dbReference>
<feature type="signal peptide" evidence="1">
    <location>
        <begin position="1"/>
        <end position="22"/>
    </location>
</feature>
<sequence length="119" mass="13469">MHKLMAFITLTGSLVLTNLVIAAESVTIIADEDYPPYSYKKDGKMAGIYTDILRAVFDAMPDYKVTIEGVPWKRGLKMMEDSDSFALYPPYKHAGRPYMEYSMPILSEEVAVYCIDKVL</sequence>
<dbReference type="Gene3D" id="3.40.190.10">
    <property type="entry name" value="Periplasmic binding protein-like II"/>
    <property type="match status" value="1"/>
</dbReference>
<keyword evidence="4" id="KW-1185">Reference proteome</keyword>
<accession>A0ABS5ZB67</accession>
<dbReference type="Pfam" id="PF00497">
    <property type="entry name" value="SBP_bac_3"/>
    <property type="match status" value="1"/>
</dbReference>
<feature type="domain" description="Solute-binding protein family 3/N-terminal" evidence="2">
    <location>
        <begin position="27"/>
        <end position="81"/>
    </location>
</feature>
<feature type="non-terminal residue" evidence="3">
    <location>
        <position position="119"/>
    </location>
</feature>